<comment type="function">
    <text evidence="1">Catalyzes the phosphatidyl group transfer from one phosphatidylglycerol molecule to another to form cardiolipin (CL) (diphosphatidylglycerol) and glycerol.</text>
</comment>
<dbReference type="RefSeq" id="WP_223985879.1">
    <property type="nucleotide sequence ID" value="NZ_CAJZAG010000003.1"/>
</dbReference>
<feature type="active site" evidence="1">
    <location>
        <position position="187"/>
    </location>
</feature>
<proteinExistence type="inferred from homology"/>
<organism evidence="4 5">
    <name type="scientific">Cupriavidus pampae</name>
    <dbReference type="NCBI Taxonomy" id="659251"/>
    <lineage>
        <taxon>Bacteria</taxon>
        <taxon>Pseudomonadati</taxon>
        <taxon>Pseudomonadota</taxon>
        <taxon>Betaproteobacteria</taxon>
        <taxon>Burkholderiales</taxon>
        <taxon>Burkholderiaceae</taxon>
        <taxon>Cupriavidus</taxon>
    </lineage>
</organism>
<evidence type="ECO:0000256" key="1">
    <source>
        <dbReference type="HAMAP-Rule" id="MF_01917"/>
    </source>
</evidence>
<feature type="region of interest" description="Disordered" evidence="2">
    <location>
        <begin position="1"/>
        <end position="62"/>
    </location>
</feature>
<comment type="similarity">
    <text evidence="1">Belongs to the phospholipase D family. Cardiolipin synthase subfamily. ClsB sub-subfamily.</text>
</comment>
<feature type="active site" evidence="1">
    <location>
        <position position="390"/>
    </location>
</feature>
<feature type="compositionally biased region" description="Basic and acidic residues" evidence="2">
    <location>
        <begin position="1"/>
        <end position="24"/>
    </location>
</feature>
<keyword evidence="5" id="KW-1185">Reference proteome</keyword>
<keyword evidence="1" id="KW-0594">Phospholipid biosynthesis</keyword>
<feature type="active site" evidence="1">
    <location>
        <position position="192"/>
    </location>
</feature>
<dbReference type="Pfam" id="PF13091">
    <property type="entry name" value="PLDc_2"/>
    <property type="match status" value="2"/>
</dbReference>
<keyword evidence="1" id="KW-1003">Cell membrane</keyword>
<gene>
    <name evidence="4" type="primary">clsB_2</name>
    <name evidence="1" type="synonym">clsB</name>
    <name evidence="4" type="ORF">LMG32289_01973</name>
</gene>
<protein>
    <recommendedName>
        <fullName evidence="1">Cardiolipin synthase B</fullName>
        <shortName evidence="1">CL synthase</shortName>
        <ecNumber evidence="1">2.7.8.-</ecNumber>
    </recommendedName>
</protein>
<dbReference type="EC" id="2.7.8.-" evidence="1"/>
<name>A0ABM8WRH1_9BURK</name>
<dbReference type="CDD" id="cd09110">
    <property type="entry name" value="PLDc_CLS_1"/>
    <property type="match status" value="1"/>
</dbReference>
<dbReference type="PANTHER" id="PTHR21248">
    <property type="entry name" value="CARDIOLIPIN SYNTHASE"/>
    <property type="match status" value="1"/>
</dbReference>
<dbReference type="PANTHER" id="PTHR21248:SF22">
    <property type="entry name" value="PHOSPHOLIPASE D"/>
    <property type="match status" value="1"/>
</dbReference>
<accession>A0ABM8WRH1</accession>
<dbReference type="Proteomes" id="UP000706525">
    <property type="component" value="Unassembled WGS sequence"/>
</dbReference>
<dbReference type="InterPro" id="IPR025202">
    <property type="entry name" value="PLD-like_dom"/>
</dbReference>
<feature type="domain" description="PLD phosphodiesterase" evidence="3">
    <location>
        <begin position="378"/>
        <end position="405"/>
    </location>
</feature>
<sequence length="476" mass="52090">MSRTIDRADTAPHHPDPHHPDKQQEPAGAANAAGVSPHRLDRPPGHDDARRPSRPPRPYRPLEGRVGLLRWAARSGRTVAGNCVDLLRNGEAFFPALIAAIDAATTSVVVETYIYADDEVGAAVGDALIRAAERGVAVRLVADGFGAGDMPAALADRLRAGGVQVDIYRPVRGFRLARRHLRRLHRKIAVIDAQLPGAVGFVGGINIISDHNHGPLDLPELGPRYDFTVRVRGPLVTQIALASARLWFRIAQRRGTREAAEALASVEALTVAANGAPRDIQPAGVPAALLLRDNLRNRRTIEREYLYALGSAREDVIIANAYFLPGHKMRRALLACRKRGVRVRLLLQGVVEYRLQHYATHALYATLLAAGVEIYEYEASFLHAKVAVVDESWATVGSSNMDPFSLLLAREANVSVYDRVFAADLRAHLERAMAQRSARIAPEAHARLPRVRRVANWAAYFVLRLGVVIAGVTGRY</sequence>
<dbReference type="NCBIfam" id="NF008427">
    <property type="entry name" value="PRK11263.1"/>
    <property type="match status" value="1"/>
</dbReference>
<dbReference type="InterPro" id="IPR030872">
    <property type="entry name" value="Cardiolipin_synth_ClsB"/>
</dbReference>
<comment type="caution">
    <text evidence="4">The sequence shown here is derived from an EMBL/GenBank/DDBJ whole genome shotgun (WGS) entry which is preliminary data.</text>
</comment>
<evidence type="ECO:0000259" key="3">
    <source>
        <dbReference type="PROSITE" id="PS50035"/>
    </source>
</evidence>
<comment type="subcellular location">
    <subcellularLocation>
        <location evidence="1">Cell membrane</location>
        <topology evidence="1">Peripheral membrane protein</topology>
    </subcellularLocation>
</comment>
<feature type="active site" evidence="1">
    <location>
        <position position="185"/>
    </location>
</feature>
<dbReference type="HAMAP" id="MF_01917">
    <property type="entry name" value="Cardiolipin_synth_ClsB"/>
    <property type="match status" value="1"/>
</dbReference>
<keyword evidence="1" id="KW-0443">Lipid metabolism</keyword>
<keyword evidence="1" id="KW-0444">Lipid biosynthesis</keyword>
<dbReference type="PROSITE" id="PS50035">
    <property type="entry name" value="PLD"/>
    <property type="match status" value="2"/>
</dbReference>
<dbReference type="Gene3D" id="3.30.870.10">
    <property type="entry name" value="Endonuclease Chain A"/>
    <property type="match status" value="2"/>
</dbReference>
<comment type="catalytic activity">
    <reaction evidence="1">
        <text>2 a 1,2-diacyl-sn-glycero-3-phospho-(1'-sn-glycerol) = a cardiolipin + glycerol</text>
        <dbReference type="Rhea" id="RHEA:31451"/>
        <dbReference type="ChEBI" id="CHEBI:17754"/>
        <dbReference type="ChEBI" id="CHEBI:62237"/>
        <dbReference type="ChEBI" id="CHEBI:64716"/>
    </reaction>
</comment>
<reference evidence="4 5" key="1">
    <citation type="submission" date="2021-08" db="EMBL/GenBank/DDBJ databases">
        <authorList>
            <person name="Peeters C."/>
        </authorList>
    </citation>
    <scope>NUCLEOTIDE SEQUENCE [LARGE SCALE GENOMIC DNA]</scope>
    <source>
        <strain evidence="4 5">LMG 32289</strain>
    </source>
</reference>
<dbReference type="EMBL" id="CAJZAG010000003">
    <property type="protein sequence ID" value="CAG9170036.1"/>
    <property type="molecule type" value="Genomic_DNA"/>
</dbReference>
<evidence type="ECO:0000256" key="2">
    <source>
        <dbReference type="SAM" id="MobiDB-lite"/>
    </source>
</evidence>
<dbReference type="SMART" id="SM00155">
    <property type="entry name" value="PLDc"/>
    <property type="match status" value="2"/>
</dbReference>
<dbReference type="SUPFAM" id="SSF56024">
    <property type="entry name" value="Phospholipase D/nuclease"/>
    <property type="match status" value="2"/>
</dbReference>
<feature type="active site" evidence="1">
    <location>
        <position position="385"/>
    </location>
</feature>
<feature type="active site" evidence="1">
    <location>
        <position position="383"/>
    </location>
</feature>
<keyword evidence="1" id="KW-1208">Phospholipid metabolism</keyword>
<keyword evidence="1 4" id="KW-0808">Transferase</keyword>
<dbReference type="InterPro" id="IPR001736">
    <property type="entry name" value="PLipase_D/transphosphatidylase"/>
</dbReference>
<evidence type="ECO:0000313" key="4">
    <source>
        <dbReference type="EMBL" id="CAG9170036.1"/>
    </source>
</evidence>
<keyword evidence="1" id="KW-0472">Membrane</keyword>
<dbReference type="CDD" id="cd09159">
    <property type="entry name" value="PLDc_ybhO_like_2"/>
    <property type="match status" value="1"/>
</dbReference>
<feature type="compositionally biased region" description="Basic and acidic residues" evidence="2">
    <location>
        <begin position="38"/>
        <end position="51"/>
    </location>
</feature>
<feature type="domain" description="PLD phosphodiesterase" evidence="3">
    <location>
        <begin position="180"/>
        <end position="211"/>
    </location>
</feature>
<dbReference type="GO" id="GO:0016740">
    <property type="term" value="F:transferase activity"/>
    <property type="evidence" value="ECO:0007669"/>
    <property type="project" value="UniProtKB-KW"/>
</dbReference>
<evidence type="ECO:0000313" key="5">
    <source>
        <dbReference type="Proteomes" id="UP000706525"/>
    </source>
</evidence>